<accession>A0ABV7AXQ6</accession>
<name>A0ABV7AXQ6_9GAMM</name>
<dbReference type="SUPFAM" id="SSF103481">
    <property type="entry name" value="Multidrug resistance efflux transporter EmrE"/>
    <property type="match status" value="1"/>
</dbReference>
<proteinExistence type="inferred from homology"/>
<dbReference type="InterPro" id="IPR004626">
    <property type="entry name" value="RarD"/>
</dbReference>
<feature type="transmembrane region" description="Helical" evidence="8">
    <location>
        <begin position="40"/>
        <end position="57"/>
    </location>
</feature>
<evidence type="ECO:0000256" key="2">
    <source>
        <dbReference type="ARBA" id="ARBA00007362"/>
    </source>
</evidence>
<evidence type="ECO:0000256" key="8">
    <source>
        <dbReference type="SAM" id="Phobius"/>
    </source>
</evidence>
<keyword evidence="3" id="KW-0813">Transport</keyword>
<evidence type="ECO:0000256" key="5">
    <source>
        <dbReference type="ARBA" id="ARBA00022692"/>
    </source>
</evidence>
<sequence>MRPSGTRNLDFCYSLTASALFAALYYYSTLLQPLNGEQIYGWRILLTVPCLTLLLIAGGKWREVAAIAGRALRTPWFAGQLPLTSALLGVQLWLFLWAPVNGKGLDVSLGYFLLPLTLVLSGRLVFGEPISRFQAVACLLAAVGVGNELAMAQTLSWPAFVVALGYPLYFCLRRRNGTDNLGGLWFDMTLSLPVSLAFVLRDAQTLHWVVATPRPLLLILGLGALSALALALMMLAARKLNLTLFGLLSYAEPVMLVGVSLLIGESIARDKWLTYGAIWAAILVLVVEGVLVLRRRVR</sequence>
<dbReference type="EMBL" id="JBHRSJ010000029">
    <property type="protein sequence ID" value="MFC2973312.1"/>
    <property type="molecule type" value="Genomic_DNA"/>
</dbReference>
<keyword evidence="10" id="KW-1185">Reference proteome</keyword>
<protein>
    <submittedName>
        <fullName evidence="9">EamA family transporter RarD</fullName>
    </submittedName>
</protein>
<feature type="transmembrane region" description="Helical" evidence="8">
    <location>
        <begin position="12"/>
        <end position="28"/>
    </location>
</feature>
<evidence type="ECO:0000256" key="3">
    <source>
        <dbReference type="ARBA" id="ARBA00022448"/>
    </source>
</evidence>
<dbReference type="InterPro" id="IPR037185">
    <property type="entry name" value="EmrE-like"/>
</dbReference>
<feature type="transmembrane region" description="Helical" evidence="8">
    <location>
        <begin position="215"/>
        <end position="235"/>
    </location>
</feature>
<evidence type="ECO:0000256" key="4">
    <source>
        <dbReference type="ARBA" id="ARBA00022475"/>
    </source>
</evidence>
<evidence type="ECO:0000256" key="7">
    <source>
        <dbReference type="ARBA" id="ARBA00023136"/>
    </source>
</evidence>
<dbReference type="RefSeq" id="WP_377814996.1">
    <property type="nucleotide sequence ID" value="NZ_JBHRSJ010000029.1"/>
</dbReference>
<keyword evidence="5 8" id="KW-0812">Transmembrane</keyword>
<organism evidence="9 10">
    <name type="scientific">Azotobacter bryophylli</name>
    <dbReference type="NCBI Taxonomy" id="1986537"/>
    <lineage>
        <taxon>Bacteria</taxon>
        <taxon>Pseudomonadati</taxon>
        <taxon>Pseudomonadota</taxon>
        <taxon>Gammaproteobacteria</taxon>
        <taxon>Pseudomonadales</taxon>
        <taxon>Pseudomonadaceae</taxon>
        <taxon>Azotobacter</taxon>
    </lineage>
</organism>
<evidence type="ECO:0000313" key="9">
    <source>
        <dbReference type="EMBL" id="MFC2973312.1"/>
    </source>
</evidence>
<dbReference type="NCBIfam" id="TIGR00688">
    <property type="entry name" value="rarD"/>
    <property type="match status" value="1"/>
</dbReference>
<evidence type="ECO:0000256" key="1">
    <source>
        <dbReference type="ARBA" id="ARBA00004651"/>
    </source>
</evidence>
<reference evidence="10" key="1">
    <citation type="journal article" date="2019" name="Int. J. Syst. Evol. Microbiol.">
        <title>The Global Catalogue of Microorganisms (GCM) 10K type strain sequencing project: providing services to taxonomists for standard genome sequencing and annotation.</title>
        <authorList>
            <consortium name="The Broad Institute Genomics Platform"/>
            <consortium name="The Broad Institute Genome Sequencing Center for Infectious Disease"/>
            <person name="Wu L."/>
            <person name="Ma J."/>
        </authorList>
    </citation>
    <scope>NUCLEOTIDE SEQUENCE [LARGE SCALE GENOMIC DNA]</scope>
    <source>
        <strain evidence="10">KCTC 62195</strain>
    </source>
</reference>
<evidence type="ECO:0000256" key="6">
    <source>
        <dbReference type="ARBA" id="ARBA00022989"/>
    </source>
</evidence>
<feature type="transmembrane region" description="Helical" evidence="8">
    <location>
        <begin position="77"/>
        <end position="96"/>
    </location>
</feature>
<feature type="transmembrane region" description="Helical" evidence="8">
    <location>
        <begin position="275"/>
        <end position="293"/>
    </location>
</feature>
<comment type="similarity">
    <text evidence="2">Belongs to the EamA transporter family.</text>
</comment>
<keyword evidence="6 8" id="KW-1133">Transmembrane helix</keyword>
<comment type="subcellular location">
    <subcellularLocation>
        <location evidence="1">Cell membrane</location>
        <topology evidence="1">Multi-pass membrane protein</topology>
    </subcellularLocation>
</comment>
<gene>
    <name evidence="9" type="primary">rarD</name>
    <name evidence="9" type="ORF">ACFOJE_13970</name>
</gene>
<feature type="transmembrane region" description="Helical" evidence="8">
    <location>
        <begin position="242"/>
        <end position="263"/>
    </location>
</feature>
<feature type="transmembrane region" description="Helical" evidence="8">
    <location>
        <begin position="184"/>
        <end position="203"/>
    </location>
</feature>
<comment type="caution">
    <text evidence="9">The sequence shown here is derived from an EMBL/GenBank/DDBJ whole genome shotgun (WGS) entry which is preliminary data.</text>
</comment>
<evidence type="ECO:0000313" key="10">
    <source>
        <dbReference type="Proteomes" id="UP001595457"/>
    </source>
</evidence>
<feature type="transmembrane region" description="Helical" evidence="8">
    <location>
        <begin position="155"/>
        <end position="172"/>
    </location>
</feature>
<keyword evidence="7 8" id="KW-0472">Membrane</keyword>
<dbReference type="Proteomes" id="UP001595457">
    <property type="component" value="Unassembled WGS sequence"/>
</dbReference>
<keyword evidence="4" id="KW-1003">Cell membrane</keyword>